<accession>A0A211ZL05</accession>
<dbReference type="AlphaFoldDB" id="A0A211ZL05"/>
<evidence type="ECO:0000313" key="2">
    <source>
        <dbReference type="EMBL" id="OWJ65930.1"/>
    </source>
</evidence>
<proteinExistence type="predicted"/>
<feature type="domain" description="Neutral/alkaline non-lysosomal ceramidase N-terminal" evidence="1">
    <location>
        <begin position="7"/>
        <end position="205"/>
    </location>
</feature>
<dbReference type="EMBL" id="NHON01000030">
    <property type="protein sequence ID" value="OWJ65930.1"/>
    <property type="molecule type" value="Genomic_DNA"/>
</dbReference>
<dbReference type="Proteomes" id="UP000196655">
    <property type="component" value="Unassembled WGS sequence"/>
</dbReference>
<gene>
    <name evidence="2" type="ORF">BWR60_17040</name>
</gene>
<reference evidence="3" key="1">
    <citation type="submission" date="2017-05" db="EMBL/GenBank/DDBJ databases">
        <authorList>
            <person name="Macchi M."/>
            <person name="Festa S."/>
            <person name="Coppotelli B.M."/>
            <person name="Morelli I.S."/>
        </authorList>
    </citation>
    <scope>NUCLEOTIDE SEQUENCE [LARGE SCALE GENOMIC DNA]</scope>
    <source>
        <strain evidence="3">I</strain>
    </source>
</reference>
<evidence type="ECO:0000313" key="3">
    <source>
        <dbReference type="Proteomes" id="UP000196655"/>
    </source>
</evidence>
<organism evidence="2 3">
    <name type="scientific">Inquilinus limosus</name>
    <dbReference type="NCBI Taxonomy" id="171674"/>
    <lineage>
        <taxon>Bacteria</taxon>
        <taxon>Pseudomonadati</taxon>
        <taxon>Pseudomonadota</taxon>
        <taxon>Alphaproteobacteria</taxon>
        <taxon>Rhodospirillales</taxon>
        <taxon>Rhodospirillaceae</taxon>
        <taxon>Inquilinus</taxon>
    </lineage>
</organism>
<comment type="caution">
    <text evidence="2">The sequence shown here is derived from an EMBL/GenBank/DDBJ whole genome shotgun (WGS) entry which is preliminary data.</text>
</comment>
<dbReference type="Pfam" id="PF04734">
    <property type="entry name" value="Ceramidase_alk"/>
    <property type="match status" value="1"/>
</dbReference>
<sequence length="431" mass="44714">MTAPVQAGAAVIDVTPPAGLAMSGFAARTSPATGVHDPLTVRAVAVGETAIVAVDVIGLHEDSCRRIRDRAGLADGHLIVAATHTHGGPVAMPGRLGLGLDPAWLQRLEDACVEAVAEARAARRPARLGFGMGADPGIARNRRHAGGPVDPALPVLRIREEGGAGIAVLACHALHPVVLGADNTLFTADYPGVVRRHLEAAHPGAVAVFLTGCTGDVNTGHAAHASISTAPRADRTFAEAERIGTRIADAALQAPDLPLGREVRAVRAERMLPLARTETRPPEALAAGWRQEAAAAEPARAVLLRCWADWAEGIAPRALSPWPARITVFDWGGARLIGLPGEIFAQTGLDFRRALDGDPLTGPTITFGFADGCPGYIPPAGEYRHGGYEVEEAHRYYGMPAAFAPGAAEMLVAAARDLARGCDNGPGSATA</sequence>
<keyword evidence="3" id="KW-1185">Reference proteome</keyword>
<dbReference type="RefSeq" id="WP_088152220.1">
    <property type="nucleotide sequence ID" value="NZ_NHON01000030.1"/>
</dbReference>
<dbReference type="OrthoDB" id="622550at2"/>
<protein>
    <submittedName>
        <fullName evidence="2">Alkaline ceramidase</fullName>
    </submittedName>
</protein>
<dbReference type="InterPro" id="IPR031329">
    <property type="entry name" value="NEUT/ALK_ceramidase_N"/>
</dbReference>
<name>A0A211ZL05_9PROT</name>
<evidence type="ECO:0000259" key="1">
    <source>
        <dbReference type="Pfam" id="PF04734"/>
    </source>
</evidence>